<evidence type="ECO:0000313" key="4">
    <source>
        <dbReference type="EMBL" id="MBD0725425.1"/>
    </source>
</evidence>
<organism evidence="4 5">
    <name type="scientific">Flavobacterium pokkalii</name>
    <dbReference type="NCBI Taxonomy" id="1940408"/>
    <lineage>
        <taxon>Bacteria</taxon>
        <taxon>Pseudomonadati</taxon>
        <taxon>Bacteroidota</taxon>
        <taxon>Flavobacteriia</taxon>
        <taxon>Flavobacteriales</taxon>
        <taxon>Flavobacteriaceae</taxon>
        <taxon>Flavobacterium</taxon>
    </lineage>
</organism>
<evidence type="ECO:0000313" key="5">
    <source>
        <dbReference type="Proteomes" id="UP000661715"/>
    </source>
</evidence>
<evidence type="ECO:0008006" key="6">
    <source>
        <dbReference type="Google" id="ProtNLM"/>
    </source>
</evidence>
<evidence type="ECO:0000256" key="1">
    <source>
        <dbReference type="SAM" id="MobiDB-lite"/>
    </source>
</evidence>
<evidence type="ECO:0000259" key="2">
    <source>
        <dbReference type="Pfam" id="PF19408"/>
    </source>
</evidence>
<reference evidence="4 5" key="1">
    <citation type="journal article" date="2020" name="Microbiol. Res.">
        <title>Flavobacterium pokkalii sp. nov., a novel plant growth promoting native rhizobacteria isolated from pokkali rice grown in coastal saline affected agricultural regions of southern India, Kerala.</title>
        <authorList>
            <person name="Menon R.R."/>
            <person name="Kumari S."/>
            <person name="Viver T."/>
            <person name="Rameshkumar N."/>
        </authorList>
    </citation>
    <scope>NUCLEOTIDE SEQUENCE [LARGE SCALE GENOMIC DNA]</scope>
    <source>
        <strain evidence="4 5">L1I52</strain>
    </source>
</reference>
<feature type="domain" description="PKD-like" evidence="2">
    <location>
        <begin position="335"/>
        <end position="417"/>
    </location>
</feature>
<dbReference type="EMBL" id="NASZ01000013">
    <property type="protein sequence ID" value="MBD0725425.1"/>
    <property type="molecule type" value="Genomic_DNA"/>
</dbReference>
<dbReference type="InterPro" id="IPR049304">
    <property type="entry name" value="Gly_rich_dom"/>
</dbReference>
<dbReference type="InterPro" id="IPR045829">
    <property type="entry name" value="PKD_6"/>
</dbReference>
<keyword evidence="5" id="KW-1185">Reference proteome</keyword>
<feature type="domain" description="Glycine-rich" evidence="3">
    <location>
        <begin position="3"/>
        <end position="229"/>
    </location>
</feature>
<dbReference type="Proteomes" id="UP000661715">
    <property type="component" value="Unassembled WGS sequence"/>
</dbReference>
<proteinExistence type="predicted"/>
<sequence>MTSSGTLEVPAGVTSLSVQCWGAGGGGGGANVLSGAGGGGGGGAFEKNTNFIVGTDKNNVRIPYTVGAGGAGGTYSSTNGQNGGTTTFGSVSAAGGEGGGGTSLSVSLGIFGKGGIGGVGGFSGGNGTTANNVLVGLGSGSGGGGAGSGGNGGVGGYSLLLLPYAGSGGISDASGTGSGGNGGVGSLLAGSGNNGVAPGGGGGGGVILASLLGNVVGGNGGNGQIKVTYTCPTYSVSGVSAASACTTFGTTLITLTSSAAGLPVGTYTVTYDRSAPVATGLTATMVVETAGTGTFTATGLTAAGTSRITVKRLTSVDCFTDISNQYVDLTVNTVPAQPGTISGYNSQCAGNTSQTYSIATVANASSYNWTVDTASGWAITSGQNSNSITVTVGTAAANISVVAVNECGNSTASTLAVNLNIPAPTASVTLQPTCLVNTGTITVTSPAPAAGISYSRDGIDYSNTSGVFTLVPIGDYSITAKYPSGCISEIATIAMESSVVVRTWNGSWDSGVPTIEEKVVFESDYDEDESIEACSCEVNSGADVEIKSGRYMKLRNELVVEDGGSLTFENNASLVQINDDSENSGEIIYKRYTKPVKRYDFTYWSSPVEGQTLKKLSPTTLADKYYSYNPNTGWVIHYNGNKIMEPGEGYIIRAPQTFSITAATIDYNPKFEGPPNNGEITKTLEGNKVYLLGNPYPSAIDADAFLNLNSDLELDAEDRVLEGTLYFWTHNSPPSDNVGTFPGNDPAIYNYTSSDYAAYNRTGGVATHAAVVDDDENDPNDNNNLSEPTGKIASGQGFFAPTTKGGEIVFNNSMRLIDDVVIDNSQFFKLATTAKSAKALEKNRLWLNLSNAQGAFKQTLIGYVTGATNGYEGSFDGVSYDGNQYVDFYTVNQGANFSIQGRALPFQKKDSIVLGYKTAIVGEFQISIDHADGKLASQKVFLEDKMLNVWHDLKEPYVFTTEKGIFNDRFLLFYQDKNAVEEDTVDTEVAGVVIAVKDKTITINSADSLINTVAVYDFSGRLVYSNSVINANSTAVRNLFVNHAALIVQLELENGKKVNRKIIY</sequence>
<gene>
    <name evidence="4" type="ORF">B6A10_09565</name>
</gene>
<feature type="region of interest" description="Disordered" evidence="1">
    <location>
        <begin position="772"/>
        <end position="792"/>
    </location>
</feature>
<dbReference type="Pfam" id="PF19408">
    <property type="entry name" value="PKD_6"/>
    <property type="match status" value="1"/>
</dbReference>
<name>A0ABR7URK8_9FLAO</name>
<comment type="caution">
    <text evidence="4">The sequence shown here is derived from an EMBL/GenBank/DDBJ whole genome shotgun (WGS) entry which is preliminary data.</text>
</comment>
<dbReference type="Pfam" id="PF21722">
    <property type="entry name" value="Gly_rich_2"/>
    <property type="match status" value="1"/>
</dbReference>
<accession>A0ABR7URK8</accession>
<evidence type="ECO:0000259" key="3">
    <source>
        <dbReference type="Pfam" id="PF21722"/>
    </source>
</evidence>
<protein>
    <recommendedName>
        <fullName evidence="6">Ig-like domain-containing protein</fullName>
    </recommendedName>
</protein>